<proteinExistence type="predicted"/>
<protein>
    <recommendedName>
        <fullName evidence="3">Thioredoxin domain-containing protein</fullName>
    </recommendedName>
</protein>
<reference evidence="4" key="1">
    <citation type="submission" date="2020-01" db="EMBL/GenBank/DDBJ databases">
        <authorList>
            <person name="Meier V. D."/>
            <person name="Meier V D."/>
        </authorList>
    </citation>
    <scope>NUCLEOTIDE SEQUENCE</scope>
    <source>
        <strain evidence="4">HLG_WM_MAG_03</strain>
    </source>
</reference>
<evidence type="ECO:0000313" key="4">
    <source>
        <dbReference type="EMBL" id="CAA6798633.1"/>
    </source>
</evidence>
<evidence type="ECO:0000259" key="3">
    <source>
        <dbReference type="PROSITE" id="PS51352"/>
    </source>
</evidence>
<feature type="compositionally biased region" description="Basic and acidic residues" evidence="1">
    <location>
        <begin position="90"/>
        <end position="104"/>
    </location>
</feature>
<evidence type="ECO:0000256" key="1">
    <source>
        <dbReference type="SAM" id="MobiDB-lite"/>
    </source>
</evidence>
<feature type="domain" description="Thioredoxin" evidence="3">
    <location>
        <begin position="75"/>
        <end position="214"/>
    </location>
</feature>
<gene>
    <name evidence="4" type="ORF">HELGO_WM28100</name>
</gene>
<feature type="chain" id="PRO_5028051203" description="Thioredoxin domain-containing protein" evidence="2">
    <location>
        <begin position="20"/>
        <end position="215"/>
    </location>
</feature>
<feature type="signal peptide" evidence="2">
    <location>
        <begin position="1"/>
        <end position="19"/>
    </location>
</feature>
<accession>A0A6S6S7I8</accession>
<dbReference type="EMBL" id="CACVAR010000011">
    <property type="protein sequence ID" value="CAA6798633.1"/>
    <property type="molecule type" value="Genomic_DNA"/>
</dbReference>
<organism evidence="4">
    <name type="scientific">uncultured Sulfurovum sp</name>
    <dbReference type="NCBI Taxonomy" id="269237"/>
    <lineage>
        <taxon>Bacteria</taxon>
        <taxon>Pseudomonadati</taxon>
        <taxon>Campylobacterota</taxon>
        <taxon>Epsilonproteobacteria</taxon>
        <taxon>Campylobacterales</taxon>
        <taxon>Sulfurovaceae</taxon>
        <taxon>Sulfurovum</taxon>
        <taxon>environmental samples</taxon>
    </lineage>
</organism>
<dbReference type="Gene3D" id="3.40.30.10">
    <property type="entry name" value="Glutaredoxin"/>
    <property type="match status" value="1"/>
</dbReference>
<keyword evidence="2" id="KW-0732">Signal</keyword>
<dbReference type="PROSITE" id="PS51352">
    <property type="entry name" value="THIOREDOXIN_2"/>
    <property type="match status" value="1"/>
</dbReference>
<dbReference type="SUPFAM" id="SSF52833">
    <property type="entry name" value="Thioredoxin-like"/>
    <property type="match status" value="1"/>
</dbReference>
<evidence type="ECO:0000256" key="2">
    <source>
        <dbReference type="SAM" id="SignalP"/>
    </source>
</evidence>
<dbReference type="InterPro" id="IPR013766">
    <property type="entry name" value="Thioredoxin_domain"/>
</dbReference>
<dbReference type="AlphaFoldDB" id="A0A6S6S7I8"/>
<dbReference type="Pfam" id="PF13899">
    <property type="entry name" value="Thioredoxin_7"/>
    <property type="match status" value="1"/>
</dbReference>
<feature type="region of interest" description="Disordered" evidence="1">
    <location>
        <begin position="82"/>
        <end position="104"/>
    </location>
</feature>
<dbReference type="InterPro" id="IPR036249">
    <property type="entry name" value="Thioredoxin-like_sf"/>
</dbReference>
<sequence length="215" mass="24449">MNKLTFLGFLFLISFSALWAEEYISNEYYEEIISQTEVVSDVNESIITLDESNESTESVTTEKIIDEENTTVAPAIVSDVSEDETVENDTTQKEIDEPEVNEKEVSEKFSPYLSALKEAKENGKTILLAIRATDCHYCDRMETETLSDSSVKNALEKDFVTLHYNQDLEPLPLEIQEGMTPNFIFVDKNENIINMYPGMRTPSEFKEALAEILSQ</sequence>
<name>A0A6S6S7I8_9BACT</name>